<dbReference type="KEGG" id="bcen:DM39_6136"/>
<evidence type="ECO:0000313" key="7">
    <source>
        <dbReference type="Proteomes" id="UP000029413"/>
    </source>
</evidence>
<name>A0AAN0RYH9_9BURK</name>
<keyword evidence="7" id="KW-1185">Reference proteome</keyword>
<dbReference type="Pfam" id="PF04717">
    <property type="entry name" value="Phage_base_V"/>
    <property type="match status" value="1"/>
</dbReference>
<dbReference type="Pfam" id="PF10106">
    <property type="entry name" value="DUF2345"/>
    <property type="match status" value="1"/>
</dbReference>
<organism evidence="6 7">
    <name type="scientific">Burkholderia cenocepacia</name>
    <dbReference type="NCBI Taxonomy" id="95486"/>
    <lineage>
        <taxon>Bacteria</taxon>
        <taxon>Pseudomonadati</taxon>
        <taxon>Pseudomonadota</taxon>
        <taxon>Betaproteobacteria</taxon>
        <taxon>Burkholderiales</taxon>
        <taxon>Burkholderiaceae</taxon>
        <taxon>Burkholderia</taxon>
        <taxon>Burkholderia cepacia complex</taxon>
    </lineage>
</organism>
<feature type="domain" description="Gp5/Type VI secretion system Vgr protein OB-fold" evidence="3">
    <location>
        <begin position="449"/>
        <end position="514"/>
    </location>
</feature>
<dbReference type="SUPFAM" id="SSF69279">
    <property type="entry name" value="Phage tail proteins"/>
    <property type="match status" value="2"/>
</dbReference>
<dbReference type="InterPro" id="IPR018769">
    <property type="entry name" value="VgrG2_DUF2345"/>
</dbReference>
<dbReference type="Gene3D" id="3.55.50.10">
    <property type="entry name" value="Baseplate protein-like domains"/>
    <property type="match status" value="1"/>
</dbReference>
<feature type="region of interest" description="Disordered" evidence="2">
    <location>
        <begin position="515"/>
        <end position="570"/>
    </location>
</feature>
<dbReference type="Gene3D" id="4.10.220.110">
    <property type="match status" value="1"/>
</dbReference>
<feature type="domain" description="DUF2345" evidence="4">
    <location>
        <begin position="747"/>
        <end position="901"/>
    </location>
</feature>
<dbReference type="NCBIfam" id="TIGR01646">
    <property type="entry name" value="vgr_GE"/>
    <property type="match status" value="1"/>
</dbReference>
<dbReference type="Proteomes" id="UP000029413">
    <property type="component" value="Chromosome 2"/>
</dbReference>
<dbReference type="Pfam" id="PF13296">
    <property type="entry name" value="T6SS_Vgr"/>
    <property type="match status" value="1"/>
</dbReference>
<evidence type="ECO:0000313" key="6">
    <source>
        <dbReference type="EMBL" id="AIO36133.1"/>
    </source>
</evidence>
<dbReference type="AlphaFoldDB" id="A0AAN0RYH9"/>
<dbReference type="InterPro" id="IPR006531">
    <property type="entry name" value="Gp5/Vgr_OB"/>
</dbReference>
<gene>
    <name evidence="6" type="ORF">DM39_6136</name>
</gene>
<dbReference type="InterPro" id="IPR006533">
    <property type="entry name" value="T6SS_Vgr_RhsGE"/>
</dbReference>
<comment type="similarity">
    <text evidence="1">Belongs to the VgrG protein family.</text>
</comment>
<evidence type="ECO:0000259" key="4">
    <source>
        <dbReference type="Pfam" id="PF10106"/>
    </source>
</evidence>
<proteinExistence type="inferred from homology"/>
<sequence length="934" mass="99245">MDVSSQLSSLADLFSAADRLYSLEGQGSLAGLQVESWSGKEHLSENYRWDIYGLSRDPALDLEGMLGQRVTLRCALTNGSFAVRSGLVVEARCLGFDGMVARYSLQLAPWLAVLDHGRTQRTFVKQSLADILGTIFGEYERIARWRFTGDADKRIEALGLLDYKIQYRTQTHFGFVRQLLADAGLGFCFVEDDDAPAGHTLVIFDDSAQLPDDETSARLGGIPQRLSDGDTVAADQILGIGQSLSLTADRLTLISSDYRSNQAITASASLGNPSGARELYDDVGPEAFESVQHAEDTARRQADAIVSRARFWMGCSTLRSARSGNAFRIANPAWQLARDNASVPDEFLLVRIEHAGVNNLPKNVIALVERGLGMPPPPSSDSRISAHAVASGYANRFEAVPRRQAWRPTLEDGSGQRLNPVPTALGAQTARVAGPQGELEPAASGPVHTDAQGRVRIRFHWQLDSDHGTYPTRGMQRLASDGHGLQQTPRIGQEVLVQFQHGLVHRPIVLGGLFNGRGEGGEAPTPGGEPAQPSDPAIYRQASDHAPSAQGNLAGGYSPSWHGAGGGPDGHNHVGVLSGFKSQGFDGQGYNQLVADDSDAMGRLQMATTHAATELNLGHLRHQADNYLGSFRGQGVELRTDAYGAVRGARGVLVSSYATMPDQPAGDVSALQSLLAQQATLARLFDQAAETHRTVPLAVQRGVQRTGQSMLDNHSGPIDALTKTFSTTVSAASFDQAASDARQRNSSQSLPHTGDAVLGLEAQGGQGILAGQALHWAAGETLTVGSGEDINMAVNQVVRMHSGQGIGWLAATREASGAGLSVISGAAGFDLQAQHDRMTLHAQKELKMVSVNANVELAARKTLHLAVSGGAHLTIEDGNVVFGCPGSLTVHAAKHGFVGPDQLDTQLPQFADKVCVECLMHAMQSGSALAGKSV</sequence>
<dbReference type="Pfam" id="PF05954">
    <property type="entry name" value="Phage_GPD"/>
    <property type="match status" value="1"/>
</dbReference>
<dbReference type="NCBIfam" id="TIGR03361">
    <property type="entry name" value="VI_Rhs_Vgr"/>
    <property type="match status" value="1"/>
</dbReference>
<dbReference type="Gene3D" id="2.30.110.50">
    <property type="match status" value="1"/>
</dbReference>
<dbReference type="EMBL" id="CP007784">
    <property type="protein sequence ID" value="AIO36133.1"/>
    <property type="molecule type" value="Genomic_DNA"/>
</dbReference>
<dbReference type="InterPro" id="IPR017847">
    <property type="entry name" value="T6SS_RhsGE_Vgr_subset"/>
</dbReference>
<dbReference type="SUPFAM" id="SSF69255">
    <property type="entry name" value="gp5 N-terminal domain-like"/>
    <property type="match status" value="1"/>
</dbReference>
<reference evidence="6 7" key="1">
    <citation type="submission" date="2014-05" db="EMBL/GenBank/DDBJ databases">
        <authorList>
            <person name="Bishop-Lilly K.A."/>
            <person name="Broomall S.M."/>
            <person name="Chain P.S."/>
            <person name="Chertkov O."/>
            <person name="Coyne S.R."/>
            <person name="Daligault H.E."/>
            <person name="Davenport K.W."/>
            <person name="Erkkila T."/>
            <person name="Frey K.G."/>
            <person name="Gibbons H.S."/>
            <person name="Gu W."/>
            <person name="Jaissle J."/>
            <person name="Johnson S.L."/>
            <person name="Koroleva G.I."/>
            <person name="Ladner J.T."/>
            <person name="Lo C.-C."/>
            <person name="Minogue T.D."/>
            <person name="Munk C."/>
            <person name="Palacios G.F."/>
            <person name="Redden C.L."/>
            <person name="Rosenzweig C.N."/>
            <person name="Scholz M.B."/>
            <person name="Teshima H."/>
            <person name="Xu Y."/>
        </authorList>
    </citation>
    <scope>NUCLEOTIDE SEQUENCE [LARGE SCALE GENOMIC DNA]</scope>
    <source>
        <strain evidence="6 7">DDS 22E-1</strain>
    </source>
</reference>
<evidence type="ECO:0000256" key="1">
    <source>
        <dbReference type="ARBA" id="ARBA00005558"/>
    </source>
</evidence>
<evidence type="ECO:0000259" key="5">
    <source>
        <dbReference type="Pfam" id="PF13296"/>
    </source>
</evidence>
<evidence type="ECO:0000259" key="3">
    <source>
        <dbReference type="Pfam" id="PF04717"/>
    </source>
</evidence>
<dbReference type="InterPro" id="IPR037026">
    <property type="entry name" value="Vgr_OB-fold_dom_sf"/>
</dbReference>
<accession>A0AAN0RYH9</accession>
<dbReference type="Gene3D" id="2.40.50.230">
    <property type="entry name" value="Gp5 N-terminal domain"/>
    <property type="match status" value="1"/>
</dbReference>
<feature type="domain" description="Putative type VI secretion system Rhs element associated Vgr" evidence="5">
    <location>
        <begin position="584"/>
        <end position="689"/>
    </location>
</feature>
<evidence type="ECO:0000256" key="2">
    <source>
        <dbReference type="SAM" id="MobiDB-lite"/>
    </source>
</evidence>
<protein>
    <submittedName>
        <fullName evidence="6">Rhs element Vgr family protein</fullName>
    </submittedName>
</protein>
<dbReference type="InterPro" id="IPR028244">
    <property type="entry name" value="T6SS_Rhs_Vgr_dom"/>
</dbReference>